<comment type="caution">
    <text evidence="2">The sequence shown here is derived from an EMBL/GenBank/DDBJ whole genome shotgun (WGS) entry which is preliminary data.</text>
</comment>
<organism evidence="2 3">
    <name type="scientific">Sphingobacterium corticis</name>
    <dbReference type="NCBI Taxonomy" id="1812823"/>
    <lineage>
        <taxon>Bacteria</taxon>
        <taxon>Pseudomonadati</taxon>
        <taxon>Bacteroidota</taxon>
        <taxon>Sphingobacteriia</taxon>
        <taxon>Sphingobacteriales</taxon>
        <taxon>Sphingobacteriaceae</taxon>
        <taxon>Sphingobacterium</taxon>
    </lineage>
</organism>
<evidence type="ECO:0008006" key="4">
    <source>
        <dbReference type="Google" id="ProtNLM"/>
    </source>
</evidence>
<evidence type="ECO:0000256" key="1">
    <source>
        <dbReference type="SAM" id="Phobius"/>
    </source>
</evidence>
<feature type="transmembrane region" description="Helical" evidence="1">
    <location>
        <begin position="24"/>
        <end position="45"/>
    </location>
</feature>
<sequence length="52" mass="5485">MTLLFAMVANLLTSCQVIEGIFKAGVWTGVIAVVVVVALIIWIIAKVAGGRK</sequence>
<keyword evidence="1" id="KW-1133">Transmembrane helix</keyword>
<dbReference type="RefSeq" id="WP_380867396.1">
    <property type="nucleotide sequence ID" value="NZ_JBHUMA010000004.1"/>
</dbReference>
<gene>
    <name evidence="2" type="ORF">ACFSQ3_03150</name>
</gene>
<dbReference type="Proteomes" id="UP001597393">
    <property type="component" value="Unassembled WGS sequence"/>
</dbReference>
<proteinExistence type="predicted"/>
<name>A0ABW5NJD4_9SPHI</name>
<evidence type="ECO:0000313" key="2">
    <source>
        <dbReference type="EMBL" id="MFD2597937.1"/>
    </source>
</evidence>
<reference evidence="3" key="1">
    <citation type="journal article" date="2019" name="Int. J. Syst. Evol. Microbiol.">
        <title>The Global Catalogue of Microorganisms (GCM) 10K type strain sequencing project: providing services to taxonomists for standard genome sequencing and annotation.</title>
        <authorList>
            <consortium name="The Broad Institute Genomics Platform"/>
            <consortium name="The Broad Institute Genome Sequencing Center for Infectious Disease"/>
            <person name="Wu L."/>
            <person name="Ma J."/>
        </authorList>
    </citation>
    <scope>NUCLEOTIDE SEQUENCE [LARGE SCALE GENOMIC DNA]</scope>
    <source>
        <strain evidence="3">KCTC 42248</strain>
    </source>
</reference>
<keyword evidence="3" id="KW-1185">Reference proteome</keyword>
<dbReference type="EMBL" id="JBHUMA010000004">
    <property type="protein sequence ID" value="MFD2597937.1"/>
    <property type="molecule type" value="Genomic_DNA"/>
</dbReference>
<protein>
    <recommendedName>
        <fullName evidence="4">Phosphatidate cytidylyltransferase</fullName>
    </recommendedName>
</protein>
<evidence type="ECO:0000313" key="3">
    <source>
        <dbReference type="Proteomes" id="UP001597393"/>
    </source>
</evidence>
<keyword evidence="1" id="KW-0472">Membrane</keyword>
<keyword evidence="1" id="KW-0812">Transmembrane</keyword>
<accession>A0ABW5NJD4</accession>